<dbReference type="InterPro" id="IPR036914">
    <property type="entry name" value="MGS-like_dom_sf"/>
</dbReference>
<dbReference type="AlphaFoldDB" id="A0A382IRT9"/>
<gene>
    <name evidence="6" type="ORF">METZ01_LOCUS255170</name>
</gene>
<dbReference type="SMART" id="SM00851">
    <property type="entry name" value="MGS"/>
    <property type="match status" value="1"/>
</dbReference>
<dbReference type="Gene3D" id="3.30.470.20">
    <property type="entry name" value="ATP-grasp fold, B domain"/>
    <property type="match status" value="1"/>
</dbReference>
<reference evidence="6" key="1">
    <citation type="submission" date="2018-05" db="EMBL/GenBank/DDBJ databases">
        <authorList>
            <person name="Lanie J.A."/>
            <person name="Ng W.-L."/>
            <person name="Kazmierczak K.M."/>
            <person name="Andrzejewski T.M."/>
            <person name="Davidsen T.M."/>
            <person name="Wayne K.J."/>
            <person name="Tettelin H."/>
            <person name="Glass J.I."/>
            <person name="Rusch D."/>
            <person name="Podicherti R."/>
            <person name="Tsui H.-C.T."/>
            <person name="Winkler M.E."/>
        </authorList>
    </citation>
    <scope>NUCLEOTIDE SEQUENCE</scope>
</reference>
<feature type="non-terminal residue" evidence="6">
    <location>
        <position position="1"/>
    </location>
</feature>
<protein>
    <recommendedName>
        <fullName evidence="1">carbamoyl-phosphate synthase (glutamine-hydrolyzing)</fullName>
        <ecNumber evidence="1">6.3.5.5</ecNumber>
    </recommendedName>
</protein>
<proteinExistence type="predicted"/>
<evidence type="ECO:0000259" key="5">
    <source>
        <dbReference type="PROSITE" id="PS51855"/>
    </source>
</evidence>
<dbReference type="SUPFAM" id="SSF56059">
    <property type="entry name" value="Glutathione synthetase ATP-binding domain-like"/>
    <property type="match status" value="1"/>
</dbReference>
<accession>A0A382IRT9</accession>
<evidence type="ECO:0000313" key="6">
    <source>
        <dbReference type="EMBL" id="SVC02316.1"/>
    </source>
</evidence>
<dbReference type="CDD" id="cd01424">
    <property type="entry name" value="MGS_CPS_II"/>
    <property type="match status" value="1"/>
</dbReference>
<dbReference type="PANTHER" id="PTHR11405:SF53">
    <property type="entry name" value="CARBAMOYL-PHOSPHATE SYNTHASE [AMMONIA], MITOCHONDRIAL"/>
    <property type="match status" value="1"/>
</dbReference>
<evidence type="ECO:0000256" key="1">
    <source>
        <dbReference type="ARBA" id="ARBA00012738"/>
    </source>
</evidence>
<evidence type="ECO:0000256" key="2">
    <source>
        <dbReference type="ARBA" id="ARBA00022598"/>
    </source>
</evidence>
<dbReference type="GO" id="GO:0006541">
    <property type="term" value="P:glutamine metabolic process"/>
    <property type="evidence" value="ECO:0007669"/>
    <property type="project" value="TreeGrafter"/>
</dbReference>
<dbReference type="EC" id="6.3.5.5" evidence="1"/>
<dbReference type="PANTHER" id="PTHR11405">
    <property type="entry name" value="CARBAMOYLTRANSFERASE FAMILY MEMBER"/>
    <property type="match status" value="1"/>
</dbReference>
<evidence type="ECO:0000256" key="4">
    <source>
        <dbReference type="ARBA" id="ARBA00022840"/>
    </source>
</evidence>
<dbReference type="SUPFAM" id="SSF52335">
    <property type="entry name" value="Methylglyoxal synthase-like"/>
    <property type="match status" value="1"/>
</dbReference>
<dbReference type="PROSITE" id="PS51855">
    <property type="entry name" value="MGS"/>
    <property type="match status" value="1"/>
</dbReference>
<dbReference type="Pfam" id="PF02142">
    <property type="entry name" value="MGS"/>
    <property type="match status" value="1"/>
</dbReference>
<dbReference type="InterPro" id="IPR011607">
    <property type="entry name" value="MGS-like_dom"/>
</dbReference>
<dbReference type="Gene3D" id="3.40.50.1380">
    <property type="entry name" value="Methylglyoxal synthase-like domain"/>
    <property type="match status" value="1"/>
</dbReference>
<sequence length="172" mass="18963">NKFPDADPILGPEMKSTGEVMGIGETFGEAYIKSQYAAGVVIPDWGNVFISVREPDKTNKLIQVADFLTQNNFEIIATKGTSEFLKNNGIKCAYINKVHEGQPHIVDLIKSKEIDLIINTTEGKQSIEESFSIRAEAVIANITYYTSLEAAAATIESFDFLDTITVNKLQNL</sequence>
<name>A0A382IRT9_9ZZZZ</name>
<organism evidence="6">
    <name type="scientific">marine metagenome</name>
    <dbReference type="NCBI Taxonomy" id="408172"/>
    <lineage>
        <taxon>unclassified sequences</taxon>
        <taxon>metagenomes</taxon>
        <taxon>ecological metagenomes</taxon>
    </lineage>
</organism>
<keyword evidence="4" id="KW-0067">ATP-binding</keyword>
<keyword evidence="3" id="KW-0547">Nucleotide-binding</keyword>
<dbReference type="GO" id="GO:0004088">
    <property type="term" value="F:carbamoyl-phosphate synthase (glutamine-hydrolyzing) activity"/>
    <property type="evidence" value="ECO:0007669"/>
    <property type="project" value="UniProtKB-EC"/>
</dbReference>
<dbReference type="GO" id="GO:0005524">
    <property type="term" value="F:ATP binding"/>
    <property type="evidence" value="ECO:0007669"/>
    <property type="project" value="UniProtKB-KW"/>
</dbReference>
<feature type="domain" description="MGS-like" evidence="5">
    <location>
        <begin position="40"/>
        <end position="172"/>
    </location>
</feature>
<dbReference type="GO" id="GO:0005737">
    <property type="term" value="C:cytoplasm"/>
    <property type="evidence" value="ECO:0007669"/>
    <property type="project" value="TreeGrafter"/>
</dbReference>
<dbReference type="EMBL" id="UINC01069159">
    <property type="protein sequence ID" value="SVC02316.1"/>
    <property type="molecule type" value="Genomic_DNA"/>
</dbReference>
<keyword evidence="2" id="KW-0436">Ligase</keyword>
<dbReference type="InterPro" id="IPR033937">
    <property type="entry name" value="MGS_CPS_CarB"/>
</dbReference>
<evidence type="ECO:0000256" key="3">
    <source>
        <dbReference type="ARBA" id="ARBA00022741"/>
    </source>
</evidence>